<keyword evidence="2" id="KW-0560">Oxidoreductase</keyword>
<keyword evidence="4" id="KW-1185">Reference proteome</keyword>
<dbReference type="SUPFAM" id="SSF51735">
    <property type="entry name" value="NAD(P)-binding Rossmann-fold domains"/>
    <property type="match status" value="1"/>
</dbReference>
<dbReference type="Gene3D" id="3.40.50.720">
    <property type="entry name" value="NAD(P)-binding Rossmann-like Domain"/>
    <property type="match status" value="1"/>
</dbReference>
<comment type="similarity">
    <text evidence="1">Belongs to the short-chain dehydrogenases/reductases (SDR) family.</text>
</comment>
<reference evidence="3 4" key="1">
    <citation type="submission" date="2024-04" db="EMBL/GenBank/DDBJ databases">
        <title>Novel species of the genus Ideonella isolated from streams.</title>
        <authorList>
            <person name="Lu H."/>
        </authorList>
    </citation>
    <scope>NUCLEOTIDE SEQUENCE [LARGE SCALE GENOMIC DNA]</scope>
    <source>
        <strain evidence="3 4">LYT19W</strain>
    </source>
</reference>
<dbReference type="InterPro" id="IPR002347">
    <property type="entry name" value="SDR_fam"/>
</dbReference>
<comment type="caution">
    <text evidence="3">The sequence shown here is derived from an EMBL/GenBank/DDBJ whole genome shotgun (WGS) entry which is preliminary data.</text>
</comment>
<name>A0ABU9C9A4_9BURK</name>
<dbReference type="PANTHER" id="PTHR44196:SF1">
    <property type="entry name" value="DEHYDROGENASE_REDUCTASE SDR FAMILY MEMBER 7B"/>
    <property type="match status" value="1"/>
</dbReference>
<organism evidence="3 4">
    <name type="scientific">Ideonella margarita</name>
    <dbReference type="NCBI Taxonomy" id="2984191"/>
    <lineage>
        <taxon>Bacteria</taxon>
        <taxon>Pseudomonadati</taxon>
        <taxon>Pseudomonadota</taxon>
        <taxon>Betaproteobacteria</taxon>
        <taxon>Burkholderiales</taxon>
        <taxon>Sphaerotilaceae</taxon>
        <taxon>Ideonella</taxon>
    </lineage>
</organism>
<evidence type="ECO:0000256" key="1">
    <source>
        <dbReference type="ARBA" id="ARBA00006484"/>
    </source>
</evidence>
<dbReference type="PANTHER" id="PTHR44196">
    <property type="entry name" value="DEHYDROGENASE/REDUCTASE SDR FAMILY MEMBER 7B"/>
    <property type="match status" value="1"/>
</dbReference>
<evidence type="ECO:0000256" key="2">
    <source>
        <dbReference type="ARBA" id="ARBA00023002"/>
    </source>
</evidence>
<accession>A0ABU9C9A4</accession>
<proteinExistence type="inferred from homology"/>
<gene>
    <name evidence="3" type="ORF">AACH00_13140</name>
</gene>
<dbReference type="PRINTS" id="PR00081">
    <property type="entry name" value="GDHRDH"/>
</dbReference>
<protein>
    <submittedName>
        <fullName evidence="3">SDR family NAD(P)-dependent oxidoreductase</fullName>
    </submittedName>
</protein>
<evidence type="ECO:0000313" key="4">
    <source>
        <dbReference type="Proteomes" id="UP001379945"/>
    </source>
</evidence>
<dbReference type="Proteomes" id="UP001379945">
    <property type="component" value="Unassembled WGS sequence"/>
</dbReference>
<dbReference type="RefSeq" id="WP_341399602.1">
    <property type="nucleotide sequence ID" value="NZ_JBBUTI010000008.1"/>
</dbReference>
<sequence length="262" mass="27539">MSLNPRLTDWQGRVVWLVGASTGIGRALGVALHARGATVVVSARSAAPLQAFVAQHPGSHAAPLDVTDREACASTAEALVAQLGGLDLVLSCAGTYQPMHATQFDLDVMLRHQQINVAGALNLIGAVMPSLLAQAQTGRGGHLSLVASVAGYRALPNALAYGHTKAALIHLAQSLHLDLSPRQLGVSLINPGFVDTPLTAQNGFTMPALQTPEQAAAAILHGWAQGDFEIHFPHRFSRVLKALGLLPTGSYEWLVRRATGLQ</sequence>
<dbReference type="Pfam" id="PF00106">
    <property type="entry name" value="adh_short"/>
    <property type="match status" value="1"/>
</dbReference>
<dbReference type="InterPro" id="IPR036291">
    <property type="entry name" value="NAD(P)-bd_dom_sf"/>
</dbReference>
<dbReference type="EMBL" id="JBBUTI010000008">
    <property type="protein sequence ID" value="MEK8047299.1"/>
    <property type="molecule type" value="Genomic_DNA"/>
</dbReference>
<evidence type="ECO:0000313" key="3">
    <source>
        <dbReference type="EMBL" id="MEK8047299.1"/>
    </source>
</evidence>